<dbReference type="SUPFAM" id="SSF111331">
    <property type="entry name" value="NAD kinase/diacylglycerol kinase-like"/>
    <property type="match status" value="1"/>
</dbReference>
<feature type="binding site" evidence="8">
    <location>
        <position position="174"/>
    </location>
    <ligand>
        <name>NAD(+)</name>
        <dbReference type="ChEBI" id="CHEBI:57540"/>
    </ligand>
</feature>
<keyword evidence="1 8" id="KW-0808">Transferase</keyword>
<feature type="binding site" evidence="8">
    <location>
        <begin position="144"/>
        <end position="145"/>
    </location>
    <ligand>
        <name>NAD(+)</name>
        <dbReference type="ChEBI" id="CHEBI:57540"/>
    </ligand>
</feature>
<evidence type="ECO:0000256" key="5">
    <source>
        <dbReference type="ARBA" id="ARBA00022857"/>
    </source>
</evidence>
<dbReference type="GO" id="GO:0046872">
    <property type="term" value="F:metal ion binding"/>
    <property type="evidence" value="ECO:0007669"/>
    <property type="project" value="UniProtKB-UniRule"/>
</dbReference>
<organism evidence="9 10">
    <name type="scientific">Halioglobus maricola</name>
    <dbReference type="NCBI Taxonomy" id="2601894"/>
    <lineage>
        <taxon>Bacteria</taxon>
        <taxon>Pseudomonadati</taxon>
        <taxon>Pseudomonadota</taxon>
        <taxon>Gammaproteobacteria</taxon>
        <taxon>Cellvibrionales</taxon>
        <taxon>Halieaceae</taxon>
        <taxon>Halioglobus</taxon>
    </lineage>
</organism>
<dbReference type="OrthoDB" id="9774737at2"/>
<proteinExistence type="inferred from homology"/>
<dbReference type="Pfam" id="PF01513">
    <property type="entry name" value="NAD_kinase"/>
    <property type="match status" value="1"/>
</dbReference>
<dbReference type="RefSeq" id="WP_153239543.1">
    <property type="nucleotide sequence ID" value="NZ_CP036422.1"/>
</dbReference>
<feature type="active site" description="Proton acceptor" evidence="8">
    <location>
        <position position="70"/>
    </location>
</feature>
<evidence type="ECO:0000256" key="7">
    <source>
        <dbReference type="ARBA" id="ARBA00047925"/>
    </source>
</evidence>
<dbReference type="GO" id="GO:0051287">
    <property type="term" value="F:NAD binding"/>
    <property type="evidence" value="ECO:0007669"/>
    <property type="project" value="UniProtKB-ARBA"/>
</dbReference>
<dbReference type="PANTHER" id="PTHR20275:SF0">
    <property type="entry name" value="NAD KINASE"/>
    <property type="match status" value="1"/>
</dbReference>
<comment type="function">
    <text evidence="8">Involved in the regulation of the intracellular balance of NAD and NADP, and is a key enzyme in the biosynthesis of NADP. Catalyzes specifically the phosphorylation on 2'-hydroxyl of the adenosine moiety of NAD to yield NADP.</text>
</comment>
<sequence>MFDKVGLVGRSQQDGLGPVLQELLALLGSRGHEVMLQDRLAELVPDHGVGLGTPDEIGQWADLVIVSGGDGSLLGAARTLAKYGTPVLGVNRGRLGFLTDITPDLIADQIPQVLDGQFDEENRFLLDAHVLRDGEVVARADALNDVVVNSGASAQMIEIELSIDNTFVYRQRADGLIVSSPTGSTAYSLSGGGPIMHPSLDAIVLVPMFPHALSSRPIVVDGSSEIRVDILARNRIHPPVTCDGQENMTARPGDAVLIRKKPYSLRLLHPVGHSFYASCRDKLRWGNALVD</sequence>
<dbReference type="GO" id="GO:0006741">
    <property type="term" value="P:NADP+ biosynthetic process"/>
    <property type="evidence" value="ECO:0007669"/>
    <property type="project" value="UniProtKB-UniRule"/>
</dbReference>
<dbReference type="PANTHER" id="PTHR20275">
    <property type="entry name" value="NAD KINASE"/>
    <property type="match status" value="1"/>
</dbReference>
<keyword evidence="10" id="KW-1185">Reference proteome</keyword>
<keyword evidence="2 8" id="KW-0547">Nucleotide-binding</keyword>
<comment type="subcellular location">
    <subcellularLocation>
        <location evidence="8">Cytoplasm</location>
    </subcellularLocation>
</comment>
<dbReference type="EMBL" id="CP036422">
    <property type="protein sequence ID" value="QFU76401.1"/>
    <property type="molecule type" value="Genomic_DNA"/>
</dbReference>
<dbReference type="EC" id="2.7.1.23" evidence="8"/>
<dbReference type="InterPro" id="IPR002504">
    <property type="entry name" value="NADK"/>
</dbReference>
<comment type="catalytic activity">
    <reaction evidence="7 8">
        <text>NAD(+) + ATP = ADP + NADP(+) + H(+)</text>
        <dbReference type="Rhea" id="RHEA:18629"/>
        <dbReference type="ChEBI" id="CHEBI:15378"/>
        <dbReference type="ChEBI" id="CHEBI:30616"/>
        <dbReference type="ChEBI" id="CHEBI:57540"/>
        <dbReference type="ChEBI" id="CHEBI:58349"/>
        <dbReference type="ChEBI" id="CHEBI:456216"/>
        <dbReference type="EC" id="2.7.1.23"/>
    </reaction>
</comment>
<reference evidence="9 10" key="1">
    <citation type="submission" date="2019-02" db="EMBL/GenBank/DDBJ databases">
        <authorList>
            <person name="Li S.-H."/>
        </authorList>
    </citation>
    <scope>NUCLEOTIDE SEQUENCE [LARGE SCALE GENOMIC DNA]</scope>
    <source>
        <strain evidence="9 10">IMCC14385</strain>
    </source>
</reference>
<evidence type="ECO:0000313" key="10">
    <source>
        <dbReference type="Proteomes" id="UP000326287"/>
    </source>
</evidence>
<dbReference type="KEGG" id="halc:EY643_12425"/>
<dbReference type="FunFam" id="2.60.200.30:FF:000009">
    <property type="entry name" value="Poly(P)/ATP NAD kinase"/>
    <property type="match status" value="1"/>
</dbReference>
<evidence type="ECO:0000313" key="9">
    <source>
        <dbReference type="EMBL" id="QFU76401.1"/>
    </source>
</evidence>
<comment type="caution">
    <text evidence="8">Lacks conserved residue(s) required for the propagation of feature annotation.</text>
</comment>
<dbReference type="HAMAP" id="MF_00361">
    <property type="entry name" value="NAD_kinase"/>
    <property type="match status" value="1"/>
</dbReference>
<dbReference type="GO" id="GO:0005737">
    <property type="term" value="C:cytoplasm"/>
    <property type="evidence" value="ECO:0007669"/>
    <property type="project" value="UniProtKB-SubCell"/>
</dbReference>
<dbReference type="Gene3D" id="2.60.200.30">
    <property type="entry name" value="Probable inorganic polyphosphate/atp-NAD kinase, domain 2"/>
    <property type="match status" value="1"/>
</dbReference>
<feature type="binding site" evidence="8">
    <location>
        <position position="245"/>
    </location>
    <ligand>
        <name>NAD(+)</name>
        <dbReference type="ChEBI" id="CHEBI:57540"/>
    </ligand>
</feature>
<evidence type="ECO:0000256" key="6">
    <source>
        <dbReference type="ARBA" id="ARBA00023027"/>
    </source>
</evidence>
<dbReference type="Proteomes" id="UP000326287">
    <property type="component" value="Chromosome"/>
</dbReference>
<keyword evidence="3 8" id="KW-0418">Kinase</keyword>
<keyword evidence="5 8" id="KW-0521">NADP</keyword>
<dbReference type="Pfam" id="PF20143">
    <property type="entry name" value="NAD_kinase_C"/>
    <property type="match status" value="1"/>
</dbReference>
<protein>
    <recommendedName>
        <fullName evidence="8">NAD kinase</fullName>
        <ecNumber evidence="8">2.7.1.23</ecNumber>
    </recommendedName>
    <alternativeName>
        <fullName evidence="8">ATP-dependent NAD kinase</fullName>
    </alternativeName>
</protein>
<dbReference type="NCBIfam" id="NF002306">
    <property type="entry name" value="PRK01231.1"/>
    <property type="match status" value="1"/>
</dbReference>
<feature type="binding site" evidence="8">
    <location>
        <position position="172"/>
    </location>
    <ligand>
        <name>NAD(+)</name>
        <dbReference type="ChEBI" id="CHEBI:57540"/>
    </ligand>
</feature>
<dbReference type="InterPro" id="IPR016064">
    <property type="entry name" value="NAD/diacylglycerol_kinase_sf"/>
</dbReference>
<dbReference type="GO" id="GO:0005524">
    <property type="term" value="F:ATP binding"/>
    <property type="evidence" value="ECO:0007669"/>
    <property type="project" value="UniProtKB-KW"/>
</dbReference>
<keyword evidence="4 8" id="KW-0067">ATP-binding</keyword>
<dbReference type="Gene3D" id="3.40.50.10330">
    <property type="entry name" value="Probable inorganic polyphosphate/atp-NAD kinase, domain 1"/>
    <property type="match status" value="1"/>
</dbReference>
<keyword evidence="8" id="KW-0963">Cytoplasm</keyword>
<feature type="binding site" evidence="8">
    <location>
        <begin position="70"/>
        <end position="71"/>
    </location>
    <ligand>
        <name>NAD(+)</name>
        <dbReference type="ChEBI" id="CHEBI:57540"/>
    </ligand>
</feature>
<evidence type="ECO:0000256" key="4">
    <source>
        <dbReference type="ARBA" id="ARBA00022840"/>
    </source>
</evidence>
<dbReference type="InterPro" id="IPR017438">
    <property type="entry name" value="ATP-NAD_kinase_N"/>
</dbReference>
<dbReference type="GO" id="GO:0003951">
    <property type="term" value="F:NAD+ kinase activity"/>
    <property type="evidence" value="ECO:0007669"/>
    <property type="project" value="UniProtKB-UniRule"/>
</dbReference>
<dbReference type="AlphaFoldDB" id="A0A5P9NKN2"/>
<evidence type="ECO:0000256" key="1">
    <source>
        <dbReference type="ARBA" id="ARBA00022679"/>
    </source>
</evidence>
<evidence type="ECO:0000256" key="3">
    <source>
        <dbReference type="ARBA" id="ARBA00022777"/>
    </source>
</evidence>
<feature type="binding site" evidence="8">
    <location>
        <begin position="185"/>
        <end position="190"/>
    </location>
    <ligand>
        <name>NAD(+)</name>
        <dbReference type="ChEBI" id="CHEBI:57540"/>
    </ligand>
</feature>
<keyword evidence="6 8" id="KW-0520">NAD</keyword>
<accession>A0A5P9NKN2</accession>
<name>A0A5P9NKN2_9GAMM</name>
<evidence type="ECO:0000256" key="8">
    <source>
        <dbReference type="HAMAP-Rule" id="MF_00361"/>
    </source>
</evidence>
<gene>
    <name evidence="8" type="primary">nadK</name>
    <name evidence="9" type="ORF">EY643_12425</name>
</gene>
<dbReference type="GO" id="GO:0019674">
    <property type="term" value="P:NAD+ metabolic process"/>
    <property type="evidence" value="ECO:0007669"/>
    <property type="project" value="InterPro"/>
</dbReference>
<comment type="cofactor">
    <cofactor evidence="8">
        <name>a divalent metal cation</name>
        <dbReference type="ChEBI" id="CHEBI:60240"/>
    </cofactor>
</comment>
<evidence type="ECO:0000256" key="2">
    <source>
        <dbReference type="ARBA" id="ARBA00022741"/>
    </source>
</evidence>
<comment type="similarity">
    <text evidence="8">Belongs to the NAD kinase family.</text>
</comment>
<dbReference type="InterPro" id="IPR017437">
    <property type="entry name" value="ATP-NAD_kinase_PpnK-typ_C"/>
</dbReference>